<organism evidence="1 2">
    <name type="scientific">Ureibacillus yapensis</name>
    <dbReference type="NCBI Taxonomy" id="2304605"/>
    <lineage>
        <taxon>Bacteria</taxon>
        <taxon>Bacillati</taxon>
        <taxon>Bacillota</taxon>
        <taxon>Bacilli</taxon>
        <taxon>Bacillales</taxon>
        <taxon>Caryophanaceae</taxon>
        <taxon>Ureibacillus</taxon>
    </lineage>
</organism>
<keyword evidence="2" id="KW-1185">Reference proteome</keyword>
<reference evidence="1 2" key="1">
    <citation type="submission" date="2018-08" db="EMBL/GenBank/DDBJ databases">
        <title>Lysinibacillus sp. YLB-03 draft genome sequence.</title>
        <authorList>
            <person name="Yu L."/>
        </authorList>
    </citation>
    <scope>NUCLEOTIDE SEQUENCE [LARGE SCALE GENOMIC DNA]</scope>
    <source>
        <strain evidence="1 2">YLB-03</strain>
    </source>
</reference>
<dbReference type="AlphaFoldDB" id="A0A396SE25"/>
<sequence>MKSVQPLDRIGSRIPIDGMYIKRESNQGSESNWNLVFGDEARKVNPLFDVKVKRDELILSSIANEDWSDYNEFEAKQHPAWYEQVNGQYQPNKVYYGNLIESKIGALKEAQAKNDLEGIETWTKSLEEAIADFNRAPGIVPYVVGLNHTAEIAAANGVAEPSDEYFDSKWNSPLAASQGKFAQNMWYDNAYFAENQQLKEHIETLVAGSFPTSTDSAATVVAESKEDSIQSIITEQQENSESSLQDISFQNVLLHNLKFAYKPSLNLVEELYK</sequence>
<proteinExistence type="predicted"/>
<evidence type="ECO:0000313" key="2">
    <source>
        <dbReference type="Proteomes" id="UP000265692"/>
    </source>
</evidence>
<dbReference type="EMBL" id="QWEI01000001">
    <property type="protein sequence ID" value="RHW39963.1"/>
    <property type="molecule type" value="Genomic_DNA"/>
</dbReference>
<dbReference type="RefSeq" id="WP_118874973.1">
    <property type="nucleotide sequence ID" value="NZ_QWEI01000001.1"/>
</dbReference>
<protein>
    <submittedName>
        <fullName evidence="1">Uncharacterized protein</fullName>
    </submittedName>
</protein>
<accession>A0A396SE25</accession>
<name>A0A396SE25_9BACL</name>
<dbReference type="OrthoDB" id="2902045at2"/>
<dbReference type="Proteomes" id="UP000265692">
    <property type="component" value="Unassembled WGS sequence"/>
</dbReference>
<evidence type="ECO:0000313" key="1">
    <source>
        <dbReference type="EMBL" id="RHW39963.1"/>
    </source>
</evidence>
<gene>
    <name evidence="1" type="ORF">D1B33_03710</name>
</gene>
<comment type="caution">
    <text evidence="1">The sequence shown here is derived from an EMBL/GenBank/DDBJ whole genome shotgun (WGS) entry which is preliminary data.</text>
</comment>